<dbReference type="EMBL" id="REFR01000009">
    <property type="protein sequence ID" value="RMB12499.1"/>
    <property type="molecule type" value="Genomic_DNA"/>
</dbReference>
<accession>A0A3M0CXV5</accession>
<dbReference type="SUPFAM" id="SSF52540">
    <property type="entry name" value="P-loop containing nucleoside triphosphate hydrolases"/>
    <property type="match status" value="1"/>
</dbReference>
<dbReference type="AlphaFoldDB" id="A0A3M0CXV5"/>
<reference evidence="4 5" key="1">
    <citation type="submission" date="2018-10" db="EMBL/GenBank/DDBJ databases">
        <title>Genomic Encyclopedia of Archaeal and Bacterial Type Strains, Phase II (KMG-II): from individual species to whole genera.</title>
        <authorList>
            <person name="Goeker M."/>
        </authorList>
    </citation>
    <scope>NUCLEOTIDE SEQUENCE [LARGE SCALE GENOMIC DNA]</scope>
    <source>
        <strain evidence="4 5">DSM 25217</strain>
    </source>
</reference>
<dbReference type="Gene3D" id="3.40.50.300">
    <property type="entry name" value="P-loop containing nucleotide triphosphate hydrolases"/>
    <property type="match status" value="1"/>
</dbReference>
<dbReference type="InParanoid" id="A0A3M0CXV5"/>
<evidence type="ECO:0000256" key="2">
    <source>
        <dbReference type="SAM" id="MobiDB-lite"/>
    </source>
</evidence>
<dbReference type="RefSeq" id="WP_245998963.1">
    <property type="nucleotide sequence ID" value="NZ_REFR01000009.1"/>
</dbReference>
<protein>
    <submittedName>
        <fullName evidence="4">Pilus assembly protein CpaF</fullName>
    </submittedName>
</protein>
<dbReference type="InterPro" id="IPR001482">
    <property type="entry name" value="T2SS/T4SS_dom"/>
</dbReference>
<proteinExistence type="inferred from homology"/>
<dbReference type="PANTHER" id="PTHR30486">
    <property type="entry name" value="TWITCHING MOTILITY PROTEIN PILT"/>
    <property type="match status" value="1"/>
</dbReference>
<keyword evidence="5" id="KW-1185">Reference proteome</keyword>
<feature type="compositionally biased region" description="Basic and acidic residues" evidence="2">
    <location>
        <begin position="31"/>
        <end position="41"/>
    </location>
</feature>
<dbReference type="PANTHER" id="PTHR30486:SF15">
    <property type="entry name" value="TYPE II_IV SECRETION SYSTEM ATPASE"/>
    <property type="match status" value="1"/>
</dbReference>
<sequence>MNMIRQGRFVTGRRAQRVGGLSRGPNGSVRDTPHSGRRDADPAAEDAAPIRDKPKTPAHGAAAPTARDTALEHMLEEAAAALQSRFTAEKLRLIDKTALTDELEMLLRPRIAAHAHTLGETDLADSVTYLLDMVERQIGPVGRDPLTTRKTELAEQDTKRTVIAAKTRIHPLLMTHIDAGAAAALPRDELADQVSDVVGDLLVQEKIHLNLKEQGALVSLLLDDMLGLGPLEPLLADADISDIMVNGTDQVYVEKGGRLVLTDVRFRDRQHLMNIAQRVVTAVGRRVDESTPICDARLADGSRVNVIIPPLAIDGASISIRKFSQDKLTLDKMLSYGSVSAPLATLLKIVGACRLNILISGGTGSGKTTMLNALSRMIDQGERIVTIEDAAELQLQQPHVVRLETRPSNLEGHGEVTIRDLVRNALRMRPDRIIVGEIRGGEAIDMLQAMNTGHDGSMGTIHANRPREALTRLENMVNMAGLNLPSKAIREQIAASLDLVVQVQRMRDGSRRTVFVTEVVGMEGDVITTQDLFQFIYTGEDTDGRLTGDFHASGVRPHFLPKAEYFGLDKALMEVMSG</sequence>
<dbReference type="InterPro" id="IPR050921">
    <property type="entry name" value="T4SS_GSP_E_ATPase"/>
</dbReference>
<dbReference type="Gene3D" id="3.30.450.380">
    <property type="match status" value="1"/>
</dbReference>
<dbReference type="Proteomes" id="UP000271227">
    <property type="component" value="Unassembled WGS sequence"/>
</dbReference>
<dbReference type="InterPro" id="IPR027417">
    <property type="entry name" value="P-loop_NTPase"/>
</dbReference>
<comment type="caution">
    <text evidence="4">The sequence shown here is derived from an EMBL/GenBank/DDBJ whole genome shotgun (WGS) entry which is preliminary data.</text>
</comment>
<evidence type="ECO:0000313" key="4">
    <source>
        <dbReference type="EMBL" id="RMB12499.1"/>
    </source>
</evidence>
<dbReference type="Pfam" id="PF00437">
    <property type="entry name" value="T2SSE"/>
    <property type="match status" value="1"/>
</dbReference>
<dbReference type="CDD" id="cd01130">
    <property type="entry name" value="VirB11-like_ATPase"/>
    <property type="match status" value="1"/>
</dbReference>
<evidence type="ECO:0000313" key="5">
    <source>
        <dbReference type="Proteomes" id="UP000271227"/>
    </source>
</evidence>
<dbReference type="FunFam" id="3.40.50.300:FF:000521">
    <property type="entry name" value="Type II secretion system protein E"/>
    <property type="match status" value="1"/>
</dbReference>
<feature type="domain" description="Bacterial type II secretion system protein E" evidence="3">
    <location>
        <begin position="227"/>
        <end position="503"/>
    </location>
</feature>
<evidence type="ECO:0000256" key="1">
    <source>
        <dbReference type="ARBA" id="ARBA00006611"/>
    </source>
</evidence>
<feature type="region of interest" description="Disordered" evidence="2">
    <location>
        <begin position="1"/>
        <end position="66"/>
    </location>
</feature>
<evidence type="ECO:0000259" key="3">
    <source>
        <dbReference type="Pfam" id="PF00437"/>
    </source>
</evidence>
<gene>
    <name evidence="4" type="ORF">BXY39_0997</name>
</gene>
<name>A0A3M0CXV5_9PROT</name>
<dbReference type="GO" id="GO:0016887">
    <property type="term" value="F:ATP hydrolysis activity"/>
    <property type="evidence" value="ECO:0007669"/>
    <property type="project" value="InterPro"/>
</dbReference>
<organism evidence="4 5">
    <name type="scientific">Eilatimonas milleporae</name>
    <dbReference type="NCBI Taxonomy" id="911205"/>
    <lineage>
        <taxon>Bacteria</taxon>
        <taxon>Pseudomonadati</taxon>
        <taxon>Pseudomonadota</taxon>
        <taxon>Alphaproteobacteria</taxon>
        <taxon>Kordiimonadales</taxon>
        <taxon>Kordiimonadaceae</taxon>
        <taxon>Eilatimonas</taxon>
    </lineage>
</organism>
<comment type="similarity">
    <text evidence="1">Belongs to the GSP E family.</text>
</comment>